<dbReference type="RefSeq" id="WP_103918994.1">
    <property type="nucleotide sequence ID" value="NZ_FMSV02000138.1"/>
</dbReference>
<accession>A0A1H6F633</accession>
<name>A0A1H6F633_9GAMM</name>
<dbReference type="AlphaFoldDB" id="A0A1H6F633"/>
<protein>
    <submittedName>
        <fullName evidence="2">Uncharacterized protein</fullName>
    </submittedName>
</protein>
<sequence>MSQTPAPIRLIIYQQELIRLIETLRRAEYNLGTAQQLDAQQLLLRLAQQNFLPDHAAALKPFLTPLLCHTPQEQNRFDGYFEPWAAQLEHMLRAAGKPAHKQATSPHTPLKAADIPPKTPVSSSST</sequence>
<dbReference type="EMBL" id="FMSV02000138">
    <property type="protein sequence ID" value="SEH05003.1"/>
    <property type="molecule type" value="Genomic_DNA"/>
</dbReference>
<evidence type="ECO:0000313" key="2">
    <source>
        <dbReference type="EMBL" id="SEH05003.1"/>
    </source>
</evidence>
<gene>
    <name evidence="2" type="ORF">MBHS_00856</name>
</gene>
<evidence type="ECO:0000313" key="3">
    <source>
        <dbReference type="Proteomes" id="UP000236724"/>
    </source>
</evidence>
<evidence type="ECO:0000256" key="1">
    <source>
        <dbReference type="SAM" id="MobiDB-lite"/>
    </source>
</evidence>
<proteinExistence type="predicted"/>
<feature type="region of interest" description="Disordered" evidence="1">
    <location>
        <begin position="95"/>
        <end position="126"/>
    </location>
</feature>
<organism evidence="2 3">
    <name type="scientific">Candidatus Venteria ishoeyi</name>
    <dbReference type="NCBI Taxonomy" id="1899563"/>
    <lineage>
        <taxon>Bacteria</taxon>
        <taxon>Pseudomonadati</taxon>
        <taxon>Pseudomonadota</taxon>
        <taxon>Gammaproteobacteria</taxon>
        <taxon>Thiotrichales</taxon>
        <taxon>Thiotrichaceae</taxon>
        <taxon>Venteria</taxon>
    </lineage>
</organism>
<keyword evidence="3" id="KW-1185">Reference proteome</keyword>
<dbReference type="Proteomes" id="UP000236724">
    <property type="component" value="Unassembled WGS sequence"/>
</dbReference>
<reference evidence="2 3" key="1">
    <citation type="submission" date="2016-10" db="EMBL/GenBank/DDBJ databases">
        <authorList>
            <person name="de Groot N.N."/>
        </authorList>
    </citation>
    <scope>NUCLEOTIDE SEQUENCE [LARGE SCALE GENOMIC DNA]</scope>
    <source>
        <strain evidence="2">MBHS1</strain>
    </source>
</reference>